<evidence type="ECO:0000256" key="1">
    <source>
        <dbReference type="SAM" id="MobiDB-lite"/>
    </source>
</evidence>
<dbReference type="AlphaFoldDB" id="A0A8H3HFA0"/>
<comment type="caution">
    <text evidence="2">The sequence shown here is derived from an EMBL/GenBank/DDBJ whole genome shotgun (WGS) entry which is preliminary data.</text>
</comment>
<feature type="compositionally biased region" description="Polar residues" evidence="1">
    <location>
        <begin position="194"/>
        <end position="203"/>
    </location>
</feature>
<feature type="region of interest" description="Disordered" evidence="1">
    <location>
        <begin position="57"/>
        <end position="106"/>
    </location>
</feature>
<dbReference type="EMBL" id="CAJMWV010005040">
    <property type="protein sequence ID" value="CAE6507271.1"/>
    <property type="molecule type" value="Genomic_DNA"/>
</dbReference>
<evidence type="ECO:0000313" key="3">
    <source>
        <dbReference type="Proteomes" id="UP000663831"/>
    </source>
</evidence>
<name>A0A8H3HFA0_9AGAM</name>
<evidence type="ECO:0000313" key="2">
    <source>
        <dbReference type="EMBL" id="CAE6507271.1"/>
    </source>
</evidence>
<feature type="compositionally biased region" description="Pro residues" evidence="1">
    <location>
        <begin position="146"/>
        <end position="161"/>
    </location>
</feature>
<organism evidence="2 3">
    <name type="scientific">Rhizoctonia solani</name>
    <dbReference type="NCBI Taxonomy" id="456999"/>
    <lineage>
        <taxon>Eukaryota</taxon>
        <taxon>Fungi</taxon>
        <taxon>Dikarya</taxon>
        <taxon>Basidiomycota</taxon>
        <taxon>Agaricomycotina</taxon>
        <taxon>Agaricomycetes</taxon>
        <taxon>Cantharellales</taxon>
        <taxon>Ceratobasidiaceae</taxon>
        <taxon>Rhizoctonia</taxon>
    </lineage>
</organism>
<protein>
    <submittedName>
        <fullName evidence="2">Uncharacterized protein</fullName>
    </submittedName>
</protein>
<proteinExistence type="predicted"/>
<feature type="compositionally biased region" description="Basic and acidic residues" evidence="1">
    <location>
        <begin position="167"/>
        <end position="182"/>
    </location>
</feature>
<gene>
    <name evidence="2" type="ORF">RDB_LOCUS126804</name>
</gene>
<dbReference type="OrthoDB" id="3269898at2759"/>
<accession>A0A8H3HFA0</accession>
<reference evidence="2" key="1">
    <citation type="submission" date="2021-01" db="EMBL/GenBank/DDBJ databases">
        <authorList>
            <person name="Kaushik A."/>
        </authorList>
    </citation>
    <scope>NUCLEOTIDE SEQUENCE</scope>
    <source>
        <strain evidence="2">AG3-1AP</strain>
    </source>
</reference>
<sequence>MVQLRISIVFVALNAFFAAYALPVEVIGLSAMQSRQLPQSPPIVGQDDLRVPPQARAWEKRQRNRQGPGSGPIPEQVQAPAPQAQAARPNTNTNAQLNRRPPPQARNIGVVMRSLIANEGLAPEDIQLRNLQERQSVQPFPKQNDPTPPPPELARQPPLPQTPGRLMKMEERRQVGRQEQKPQDQPPQDQNNQARSPNPSLTLPATDDGNARPADGQRPRIASRLFARQSQDGNKSSDEKEASPPPVFNITTMPLQMAETEL</sequence>
<feature type="compositionally biased region" description="Low complexity" evidence="1">
    <location>
        <begin position="72"/>
        <end position="89"/>
    </location>
</feature>
<feature type="region of interest" description="Disordered" evidence="1">
    <location>
        <begin position="138"/>
        <end position="262"/>
    </location>
</feature>
<dbReference type="Proteomes" id="UP000663831">
    <property type="component" value="Unassembled WGS sequence"/>
</dbReference>